<organism evidence="1">
    <name type="scientific">uncultured marine virus</name>
    <dbReference type="NCBI Taxonomy" id="186617"/>
    <lineage>
        <taxon>Viruses</taxon>
        <taxon>environmental samples</taxon>
    </lineage>
</organism>
<dbReference type="Gene3D" id="3.30.70.1700">
    <property type="entry name" value="Phage minor tail protein U"/>
    <property type="match status" value="1"/>
</dbReference>
<evidence type="ECO:0000313" key="1">
    <source>
        <dbReference type="EMBL" id="AKH46903.1"/>
    </source>
</evidence>
<reference evidence="1" key="2">
    <citation type="submission" date="2015-03" db="EMBL/GenBank/DDBJ databases">
        <authorList>
            <person name="Chow C.-E.T."/>
            <person name="Winget D.M."/>
            <person name="White R.A.III."/>
            <person name="Hallam S.J."/>
            <person name="Suttle C.A."/>
        </authorList>
    </citation>
    <scope>NUCLEOTIDE SEQUENCE</scope>
    <source>
        <strain evidence="1">Anoxic2_3</strain>
    </source>
</reference>
<sequence>MAHVREQIRDAVVSVVTGLSTTSSRVFVNRQTEITEDELPCLNVSTTSSEMVDEYSDYYRFNTYDLALTIEGFASGETNVDETLEDILAEVDTAIAADVQLEAALGGDKVWFCILESASMDELDEKSTPASTLTMEYRVRYRTSAGDPTTLIS</sequence>
<dbReference type="EMBL" id="KR029587">
    <property type="protein sequence ID" value="AKH46903.1"/>
    <property type="molecule type" value="Genomic_DNA"/>
</dbReference>
<reference evidence="1" key="1">
    <citation type="journal article" date="2015" name="Front. Microbiol.">
        <title>Combining genomic sequencing methods to explore viral diversity and reveal potential virus-host interactions.</title>
        <authorList>
            <person name="Chow C.E."/>
            <person name="Winget D.M."/>
            <person name="White R.A.III."/>
            <person name="Hallam S.J."/>
            <person name="Suttle C.A."/>
        </authorList>
    </citation>
    <scope>NUCLEOTIDE SEQUENCE</scope>
    <source>
        <strain evidence="1">Anoxic2_3</strain>
    </source>
</reference>
<accession>A0A0F7L5V0</accession>
<name>A0A0F7L5V0_9VIRU</name>
<protein>
    <submittedName>
        <fullName evidence="1">Uncharacterized protein</fullName>
    </submittedName>
</protein>
<proteinExistence type="predicted"/>
<dbReference type="InterPro" id="IPR038512">
    <property type="entry name" value="GpU-like_sf"/>
</dbReference>